<dbReference type="EMBL" id="PDYG01000002">
    <property type="protein sequence ID" value="PHU38855.1"/>
    <property type="molecule type" value="Genomic_DNA"/>
</dbReference>
<feature type="signal peptide" evidence="1">
    <location>
        <begin position="1"/>
        <end position="25"/>
    </location>
</feature>
<name>A0A2G3E6T6_9FIRM</name>
<dbReference type="RefSeq" id="WP_099385250.1">
    <property type="nucleotide sequence ID" value="NZ_JANSWH010000069.1"/>
</dbReference>
<reference evidence="2 3" key="2">
    <citation type="submission" date="2017-10" db="EMBL/GenBank/DDBJ databases">
        <authorList>
            <person name="Banno H."/>
            <person name="Chua N.-H."/>
        </authorList>
    </citation>
    <scope>NUCLEOTIDE SEQUENCE [LARGE SCALE GENOMIC DNA]</scope>
    <source>
        <strain evidence="2 3">JK623</strain>
    </source>
</reference>
<organism evidence="2 3">
    <name type="scientific">Agathobacter ruminis</name>
    <dbReference type="NCBI Taxonomy" id="1712665"/>
    <lineage>
        <taxon>Bacteria</taxon>
        <taxon>Bacillati</taxon>
        <taxon>Bacillota</taxon>
        <taxon>Clostridia</taxon>
        <taxon>Lachnospirales</taxon>
        <taxon>Lachnospiraceae</taxon>
        <taxon>Agathobacter</taxon>
    </lineage>
</organism>
<dbReference type="Proteomes" id="UP000224563">
    <property type="component" value="Unassembled WGS sequence"/>
</dbReference>
<comment type="caution">
    <text evidence="2">The sequence shown here is derived from an EMBL/GenBank/DDBJ whole genome shotgun (WGS) entry which is preliminary data.</text>
</comment>
<evidence type="ECO:0000313" key="3">
    <source>
        <dbReference type="Proteomes" id="UP000224563"/>
    </source>
</evidence>
<keyword evidence="3" id="KW-1185">Reference proteome</keyword>
<keyword evidence="1" id="KW-0732">Signal</keyword>
<feature type="chain" id="PRO_5013579122" evidence="1">
    <location>
        <begin position="26"/>
        <end position="401"/>
    </location>
</feature>
<sequence>MHKKKNISVISLLFFCVMCITACHAVPQKVQENMSHYGENKSKTDYELSYCSVEDLRKASMDSIPNKDQNITYPTKVDFSKVKEIDDVTYSLVKDYTKYDEYYMDLFGMKKLEKKVDQGVWDGDISDLFEDEKDYMWINPSGEMAYLKQKKSEVDSSKGIEKIFLKRGDSIERTIHLIDGDILLNDLLIQMTETIKSVKYNKAFDLEPRTIYIRKNTDGKDVVTIEYEISHNGMILDYYGVCIKENVDSMQIESMCTFSEITVEKISQIAAFSMMGMFEIEKQQPFDRIIDFPSAIRIFENEVASFHDLKVAEIEPLYMLRPVYEKEETSYYLKAGRQIETRPVYSFMIQCADDNKLENGILESNEYAYVNVDMITGEVYTNLGDKGYGMGQGDSTDVEEN</sequence>
<evidence type="ECO:0000256" key="1">
    <source>
        <dbReference type="SAM" id="SignalP"/>
    </source>
</evidence>
<accession>A0A2G3E6T6</accession>
<dbReference type="AlphaFoldDB" id="A0A2G3E6T6"/>
<evidence type="ECO:0000313" key="2">
    <source>
        <dbReference type="EMBL" id="PHU38855.1"/>
    </source>
</evidence>
<proteinExistence type="predicted"/>
<reference evidence="2 3" key="1">
    <citation type="submission" date="2017-10" db="EMBL/GenBank/DDBJ databases">
        <title>Resolving the taxonomy of Roseburia spp., Eubacterium rectale and Agathobacter spp. through phylogenomic analysis.</title>
        <authorList>
            <person name="Sheridan P.O."/>
            <person name="Walker A.W."/>
            <person name="Duncan S.H."/>
            <person name="Scott K.P."/>
            <person name="Toole P.W.O."/>
            <person name="Luis P."/>
            <person name="Flint H.J."/>
        </authorList>
    </citation>
    <scope>NUCLEOTIDE SEQUENCE [LARGE SCALE GENOMIC DNA]</scope>
    <source>
        <strain evidence="2 3">JK623</strain>
    </source>
</reference>
<gene>
    <name evidence="2" type="ORF">CSX02_00685</name>
</gene>
<protein>
    <submittedName>
        <fullName evidence="2">Uncharacterized protein</fullName>
    </submittedName>
</protein>